<protein>
    <submittedName>
        <fullName evidence="3">Crocetin glucoside glucosyltransferase-like</fullName>
    </submittedName>
</protein>
<proteinExistence type="predicted"/>
<dbReference type="Gene3D" id="3.40.50.2000">
    <property type="entry name" value="Glycogen Phosphorylase B"/>
    <property type="match status" value="1"/>
</dbReference>
<dbReference type="PANTHER" id="PTHR48044">
    <property type="entry name" value="GLYCOSYLTRANSFERASE"/>
    <property type="match status" value="1"/>
</dbReference>
<name>A0A1U7YF61_NICSY</name>
<dbReference type="eggNOG" id="KOG1192">
    <property type="taxonomic scope" value="Eukaryota"/>
</dbReference>
<evidence type="ECO:0000256" key="1">
    <source>
        <dbReference type="ARBA" id="ARBA00022679"/>
    </source>
</evidence>
<keyword evidence="2" id="KW-1185">Reference proteome</keyword>
<dbReference type="SUPFAM" id="SSF53756">
    <property type="entry name" value="UDP-Glycosyltransferase/glycogen phosphorylase"/>
    <property type="match status" value="1"/>
</dbReference>
<dbReference type="RefSeq" id="XP_009800596.1">
    <property type="nucleotide sequence ID" value="XM_009802294.1"/>
</dbReference>
<organism evidence="2 3">
    <name type="scientific">Nicotiana sylvestris</name>
    <name type="common">Wood tobacco</name>
    <name type="synonym">South American tobacco</name>
    <dbReference type="NCBI Taxonomy" id="4096"/>
    <lineage>
        <taxon>Eukaryota</taxon>
        <taxon>Viridiplantae</taxon>
        <taxon>Streptophyta</taxon>
        <taxon>Embryophyta</taxon>
        <taxon>Tracheophyta</taxon>
        <taxon>Spermatophyta</taxon>
        <taxon>Magnoliopsida</taxon>
        <taxon>eudicotyledons</taxon>
        <taxon>Gunneridae</taxon>
        <taxon>Pentapetalae</taxon>
        <taxon>asterids</taxon>
        <taxon>lamiids</taxon>
        <taxon>Solanales</taxon>
        <taxon>Solanaceae</taxon>
        <taxon>Nicotianoideae</taxon>
        <taxon>Nicotianeae</taxon>
        <taxon>Nicotiana</taxon>
    </lineage>
</organism>
<dbReference type="PANTHER" id="PTHR48044:SF12">
    <property type="entry name" value="BETA-D-GLUCOSYL CROCETIN BETA-1,6-GLUCOSYLTRANSFERASE-LIKE"/>
    <property type="match status" value="1"/>
</dbReference>
<dbReference type="AlphaFoldDB" id="A0A1U7YF61"/>
<keyword evidence="1" id="KW-0808">Transferase</keyword>
<reference evidence="2" key="1">
    <citation type="journal article" date="2013" name="Genome Biol.">
        <title>Reference genomes and transcriptomes of Nicotiana sylvestris and Nicotiana tomentosiformis.</title>
        <authorList>
            <person name="Sierro N."/>
            <person name="Battey J.N."/>
            <person name="Ouadi S."/>
            <person name="Bovet L."/>
            <person name="Goepfert S."/>
            <person name="Bakaher N."/>
            <person name="Peitsch M.C."/>
            <person name="Ivanov N.V."/>
        </authorList>
    </citation>
    <scope>NUCLEOTIDE SEQUENCE [LARGE SCALE GENOMIC DNA]</scope>
</reference>
<dbReference type="Pfam" id="PF00201">
    <property type="entry name" value="UDPGT"/>
    <property type="match status" value="1"/>
</dbReference>
<evidence type="ECO:0000313" key="2">
    <source>
        <dbReference type="Proteomes" id="UP000189701"/>
    </source>
</evidence>
<dbReference type="GO" id="GO:0008194">
    <property type="term" value="F:UDP-glycosyltransferase activity"/>
    <property type="evidence" value="ECO:0007669"/>
    <property type="project" value="InterPro"/>
</dbReference>
<sequence length="112" mass="12732">MTNDEAGDVELIDWLGFISHCGWNSVMKSVDFGGPIIAMPMHLDQPVNARLMVELGVTLEIVRDDDDKIRREKIAQVVKGVIASLRGRIENRFNIDRARARRQNTRLEDLSD</sequence>
<dbReference type="InterPro" id="IPR002213">
    <property type="entry name" value="UDP_glucos_trans"/>
</dbReference>
<dbReference type="Proteomes" id="UP000189701">
    <property type="component" value="Unplaced"/>
</dbReference>
<dbReference type="GO" id="GO:1901135">
    <property type="term" value="P:carbohydrate derivative metabolic process"/>
    <property type="evidence" value="ECO:0007669"/>
    <property type="project" value="UniProtKB-ARBA"/>
</dbReference>
<evidence type="ECO:0000313" key="3">
    <source>
        <dbReference type="RefSeq" id="XP_009800596.1"/>
    </source>
</evidence>
<gene>
    <name evidence="3" type="primary">LOC104246482</name>
</gene>
<reference evidence="3" key="2">
    <citation type="submission" date="2025-08" db="UniProtKB">
        <authorList>
            <consortium name="RefSeq"/>
        </authorList>
    </citation>
    <scope>IDENTIFICATION</scope>
    <source>
        <tissue evidence="3">Leaf</tissue>
    </source>
</reference>
<accession>A0A1U7YF61</accession>